<name>A0A7H0IP32_9ACTN</name>
<proteinExistence type="predicted"/>
<dbReference type="RefSeq" id="WP_187751472.1">
    <property type="nucleotide sequence ID" value="NZ_CP060828.1"/>
</dbReference>
<accession>A0A7H0IP32</accession>
<dbReference type="Proteomes" id="UP000516052">
    <property type="component" value="Chromosome"/>
</dbReference>
<gene>
    <name evidence="1" type="ORF">IAG44_37245</name>
</gene>
<protein>
    <submittedName>
        <fullName evidence="1">Uncharacterized protein</fullName>
    </submittedName>
</protein>
<sequence>MTAAGILTPDGDTFLPADDEATRSLAVLERRFGLSLSPAVLRDARLPAHTLVRVSG</sequence>
<dbReference type="AlphaFoldDB" id="A0A7H0IP32"/>
<organism evidence="1 2">
    <name type="scientific">Streptomyces roseirectus</name>
    <dbReference type="NCBI Taxonomy" id="2768066"/>
    <lineage>
        <taxon>Bacteria</taxon>
        <taxon>Bacillati</taxon>
        <taxon>Actinomycetota</taxon>
        <taxon>Actinomycetes</taxon>
        <taxon>Kitasatosporales</taxon>
        <taxon>Streptomycetaceae</taxon>
        <taxon>Streptomyces</taxon>
    </lineage>
</organism>
<reference evidence="1 2" key="1">
    <citation type="submission" date="2020-08" db="EMBL/GenBank/DDBJ databases">
        <title>A novel species.</title>
        <authorList>
            <person name="Gao J."/>
        </authorList>
    </citation>
    <scope>NUCLEOTIDE SEQUENCE [LARGE SCALE GENOMIC DNA]</scope>
    <source>
        <strain evidence="1 2">CRXT-G-22</strain>
    </source>
</reference>
<dbReference type="KEGG" id="sroi:IAG44_37245"/>
<keyword evidence="2" id="KW-1185">Reference proteome</keyword>
<evidence type="ECO:0000313" key="1">
    <source>
        <dbReference type="EMBL" id="QNP74548.1"/>
    </source>
</evidence>
<evidence type="ECO:0000313" key="2">
    <source>
        <dbReference type="Proteomes" id="UP000516052"/>
    </source>
</evidence>
<dbReference type="EMBL" id="CP060828">
    <property type="protein sequence ID" value="QNP74548.1"/>
    <property type="molecule type" value="Genomic_DNA"/>
</dbReference>